<dbReference type="OrthoDB" id="10021541at2"/>
<keyword evidence="3" id="KW-1185">Reference proteome</keyword>
<dbReference type="RefSeq" id="WP_013538203.1">
    <property type="nucleotide sequence ID" value="NC_014926.1"/>
</dbReference>
<dbReference type="HOGENOM" id="CLU_410992_0_0_0"/>
<feature type="region of interest" description="Disordered" evidence="1">
    <location>
        <begin position="241"/>
        <end position="368"/>
    </location>
</feature>
<dbReference type="KEGG" id="tam:Theam_1455"/>
<feature type="region of interest" description="Disordered" evidence="1">
    <location>
        <begin position="561"/>
        <end position="581"/>
    </location>
</feature>
<dbReference type="EMBL" id="CP002444">
    <property type="protein sequence ID" value="ADU97417.1"/>
    <property type="molecule type" value="Genomic_DNA"/>
</dbReference>
<evidence type="ECO:0000313" key="2">
    <source>
        <dbReference type="EMBL" id="ADU97417.1"/>
    </source>
</evidence>
<protein>
    <submittedName>
        <fullName evidence="2">Uncharacterized protein</fullName>
    </submittedName>
</protein>
<accession>E8T488</accession>
<evidence type="ECO:0000313" key="3">
    <source>
        <dbReference type="Proteomes" id="UP000006362"/>
    </source>
</evidence>
<feature type="compositionally biased region" description="Basic and acidic residues" evidence="1">
    <location>
        <begin position="351"/>
        <end position="361"/>
    </location>
</feature>
<feature type="compositionally biased region" description="Polar residues" evidence="1">
    <location>
        <begin position="562"/>
        <end position="572"/>
    </location>
</feature>
<name>E8T488_THEA1</name>
<evidence type="ECO:0000256" key="1">
    <source>
        <dbReference type="SAM" id="MobiDB-lite"/>
    </source>
</evidence>
<dbReference type="Proteomes" id="UP000006362">
    <property type="component" value="Chromosome"/>
</dbReference>
<feature type="compositionally biased region" description="Basic and acidic residues" evidence="1">
    <location>
        <begin position="279"/>
        <end position="294"/>
    </location>
</feature>
<gene>
    <name evidence="2" type="ordered locus">Theam_1455</name>
</gene>
<dbReference type="AlphaFoldDB" id="E8T488"/>
<reference evidence="2" key="1">
    <citation type="submission" date="2011-01" db="EMBL/GenBank/DDBJ databases">
        <title>Complete sequence of chromosome of Thermovibrio ammonificans HB-1.</title>
        <authorList>
            <consortium name="US DOE Joint Genome Institute"/>
            <person name="Lucas S."/>
            <person name="Copeland A."/>
            <person name="Lapidus A."/>
            <person name="Cheng J.-F."/>
            <person name="Goodwin L."/>
            <person name="Pitluck S."/>
            <person name="Davenport K."/>
            <person name="Detter J.C."/>
            <person name="Han C."/>
            <person name="Tapia R."/>
            <person name="Land M."/>
            <person name="Hauser L."/>
            <person name="Kyrpides N."/>
            <person name="Ivanova N."/>
            <person name="Ovchinnikova G."/>
            <person name="Vetriani C."/>
            <person name="Woyke T."/>
        </authorList>
    </citation>
    <scope>NUCLEOTIDE SEQUENCE [LARGE SCALE GENOMIC DNA]</scope>
    <source>
        <strain evidence="2">HB-1</strain>
    </source>
</reference>
<feature type="compositionally biased region" description="Low complexity" evidence="1">
    <location>
        <begin position="253"/>
        <end position="264"/>
    </location>
</feature>
<organism evidence="2 3">
    <name type="scientific">Thermovibrio ammonificans (strain DSM 15698 / JCM 12110 / HB-1)</name>
    <dbReference type="NCBI Taxonomy" id="648996"/>
    <lineage>
        <taxon>Bacteria</taxon>
        <taxon>Pseudomonadati</taxon>
        <taxon>Aquificota</taxon>
        <taxon>Aquificia</taxon>
        <taxon>Desulfurobacteriales</taxon>
        <taxon>Desulfurobacteriaceae</taxon>
        <taxon>Thermovibrio</taxon>
    </lineage>
</organism>
<proteinExistence type="predicted"/>
<sequence>MDLLALLFGIGVKGVQRSLRPSGGSESAPLGSSKVEFELLLKEFESAPFPLFLKGEPAGLFDGELPTPLISSKPELERRPDVAKVPVKKAPGLRQPAIPLGAFVREEGLLKTAFLSSFKATEPEALKPSKGPVERPLYGNSGLPSASGVIRGNSAEQPFIAAKSGSKTGELARRGVVEDGVKNAKETELGKKAVSNRFVNKSLLPAPAAAFAPEVLAAGVNVKELLKGNACAPHGEGELPAPRGNFLPHNSYGPAKAPGHGAAPFLQGGGEGQVALKRNSGESLKERDSGRELPIEPPQLQVRKPEEVRASHPRPVPVKNNDSVVRAEVRPRKPQTTRELSGRYPSVAEASLKEEKLKPSDRQNPFPSQRWENLESLYRIGVLKREHLRPPSGRVDSPSLPALKAGQESLKLEHYNAGYAAPEQPLEPQTERPVWAFHRQKFSAPFPHADRANLTDHSPPQAFRFSGPLRPTSFGEGRKSLPAVVSKKSGRPPFSTFFHRPTEVQPLGQVNLAQADVADQTVQLPVKPLHENHLGPSGAFFSAPLYSGTLLTAATFSGGDSGSQAFGSPSHQGEQRFGEPQAHGAPFQLSFSFADTGLKMAVSVVRKVFNLNLQLGDHFTVTPAILDEVREVIESSGFVPGRIVLRGKGKVYGTSPKKTQRETVELKV</sequence>
<dbReference type="STRING" id="648996.Theam_1455"/>